<feature type="site" description="Important for catalytic activity, responsible for pKa modulation of the active site Glu and correct orientation of both the proton donor and substrate" evidence="6">
    <location>
        <position position="148"/>
    </location>
</feature>
<dbReference type="InterPro" id="IPR016828">
    <property type="entry name" value="Alpha-L-arabinofuranosidase"/>
</dbReference>
<dbReference type="PANTHER" id="PTHR43817">
    <property type="entry name" value="GLYCOSYL HYDROLASE"/>
    <property type="match status" value="1"/>
</dbReference>
<proteinExistence type="inferred from homology"/>
<evidence type="ECO:0000256" key="3">
    <source>
        <dbReference type="ARBA" id="ARBA00022801"/>
    </source>
</evidence>
<evidence type="ECO:0000313" key="8">
    <source>
        <dbReference type="EMBL" id="AGF57969.1"/>
    </source>
</evidence>
<reference evidence="8 9" key="1">
    <citation type="submission" date="2013-02" db="EMBL/GenBank/DDBJ databases">
        <title>Genome sequence of Clostridium saccharoperbutylacetonicum N1-4(HMT).</title>
        <authorList>
            <person name="Poehlein A."/>
            <person name="Daniel R."/>
        </authorList>
    </citation>
    <scope>NUCLEOTIDE SEQUENCE [LARGE SCALE GENOMIC DNA]</scope>
    <source>
        <strain evidence="9">N1-4(HMT)</strain>
    </source>
</reference>
<dbReference type="Proteomes" id="UP000011728">
    <property type="component" value="Chromosome"/>
</dbReference>
<dbReference type="KEGG" id="csr:Cspa_c42160"/>
<evidence type="ECO:0000256" key="1">
    <source>
        <dbReference type="ARBA" id="ARBA00009865"/>
    </source>
</evidence>
<dbReference type="PIRSF" id="PIRSF025414">
    <property type="entry name" value="Alpha-L-arabinofuranosidase"/>
    <property type="match status" value="1"/>
</dbReference>
<keyword evidence="9" id="KW-1185">Reference proteome</keyword>
<keyword evidence="2" id="KW-0732">Signal</keyword>
<evidence type="ECO:0000313" key="9">
    <source>
        <dbReference type="Proteomes" id="UP000011728"/>
    </source>
</evidence>
<dbReference type="Pfam" id="PF04616">
    <property type="entry name" value="Glyco_hydro_43"/>
    <property type="match status" value="1"/>
</dbReference>
<comment type="similarity">
    <text evidence="1 7">Belongs to the glycosyl hydrolase 43 family.</text>
</comment>
<organism evidence="8 9">
    <name type="scientific">Clostridium saccharoperbutylacetonicum N1-4(HMT)</name>
    <dbReference type="NCBI Taxonomy" id="931276"/>
    <lineage>
        <taxon>Bacteria</taxon>
        <taxon>Bacillati</taxon>
        <taxon>Bacillota</taxon>
        <taxon>Clostridia</taxon>
        <taxon>Eubacteriales</taxon>
        <taxon>Clostridiaceae</taxon>
        <taxon>Clostridium</taxon>
    </lineage>
</organism>
<keyword evidence="4 7" id="KW-0326">Glycosidase</keyword>
<keyword evidence="3 7" id="KW-0378">Hydrolase</keyword>
<protein>
    <submittedName>
        <fullName evidence="8">Putative beta-xylosidase</fullName>
    </submittedName>
</protein>
<evidence type="ECO:0000256" key="5">
    <source>
        <dbReference type="PIRSR" id="PIRSR606710-1"/>
    </source>
</evidence>
<dbReference type="RefSeq" id="WP_015394280.1">
    <property type="nucleotide sequence ID" value="NC_020291.1"/>
</dbReference>
<dbReference type="CDD" id="cd18817">
    <property type="entry name" value="GH43f_LbAraf43-like"/>
    <property type="match status" value="1"/>
</dbReference>
<feature type="active site" description="Proton acceptor" evidence="5">
    <location>
        <position position="29"/>
    </location>
</feature>
<gene>
    <name evidence="8" type="ORF">Cspa_c42160</name>
</gene>
<dbReference type="PANTHER" id="PTHR43817:SF1">
    <property type="entry name" value="HYDROLASE, FAMILY 43, PUTATIVE (AFU_ORTHOLOGUE AFUA_3G01660)-RELATED"/>
    <property type="match status" value="1"/>
</dbReference>
<name>M1MJ54_9CLOT</name>
<accession>M1MJ54</accession>
<dbReference type="EMBL" id="CP004121">
    <property type="protein sequence ID" value="AGF57969.1"/>
    <property type="molecule type" value="Genomic_DNA"/>
</dbReference>
<evidence type="ECO:0000256" key="4">
    <source>
        <dbReference type="ARBA" id="ARBA00023295"/>
    </source>
</evidence>
<evidence type="ECO:0000256" key="6">
    <source>
        <dbReference type="PIRSR" id="PIRSR606710-2"/>
    </source>
</evidence>
<dbReference type="Gene3D" id="2.115.10.20">
    <property type="entry name" value="Glycosyl hydrolase domain, family 43"/>
    <property type="match status" value="1"/>
</dbReference>
<dbReference type="InterPro" id="IPR023296">
    <property type="entry name" value="Glyco_hydro_beta-prop_sf"/>
</dbReference>
<dbReference type="STRING" id="36745.CLSAP_39720"/>
<dbReference type="eggNOG" id="COG3940">
    <property type="taxonomic scope" value="Bacteria"/>
</dbReference>
<dbReference type="AlphaFoldDB" id="M1MJ54"/>
<feature type="active site" description="Proton donor" evidence="5">
    <location>
        <position position="211"/>
    </location>
</feature>
<evidence type="ECO:0000256" key="7">
    <source>
        <dbReference type="RuleBase" id="RU361187"/>
    </source>
</evidence>
<dbReference type="SUPFAM" id="SSF75005">
    <property type="entry name" value="Arabinanase/levansucrase/invertase"/>
    <property type="match status" value="1"/>
</dbReference>
<evidence type="ECO:0000256" key="2">
    <source>
        <dbReference type="ARBA" id="ARBA00022729"/>
    </source>
</evidence>
<dbReference type="PATRIC" id="fig|931276.5.peg.4246"/>
<dbReference type="OrthoDB" id="273314at2"/>
<dbReference type="GO" id="GO:0004553">
    <property type="term" value="F:hydrolase activity, hydrolyzing O-glycosyl compounds"/>
    <property type="evidence" value="ECO:0007669"/>
    <property type="project" value="InterPro"/>
</dbReference>
<dbReference type="GO" id="GO:0005975">
    <property type="term" value="P:carbohydrate metabolic process"/>
    <property type="evidence" value="ECO:0007669"/>
    <property type="project" value="InterPro"/>
</dbReference>
<dbReference type="InterPro" id="IPR006710">
    <property type="entry name" value="Glyco_hydro_43"/>
</dbReference>
<dbReference type="HOGENOM" id="CLU_009397_2_1_9"/>
<sequence length="338" mass="39234">MSKLIRDTQSEKDEMNKKYKNPIIIQRADPYIHKHKDGFYYFIASVPEFDRIELRKAKTIEELQAAETRTVWKKHDSGEMSELIWAPEIHYIQGKWYIYFAAAPNREVTGITFNHSMYVLENANEDPMTDNWSEKGKIETGWDSFALDATTFEHDNKLYYVWAQEDPEVEPNSHSNIYIAEMENPWTLKSKPVLLSKPELDWEIKLYWVNEGPAILKKNGKIFLTYSASATDENYCIGMLTADENSNLLAPSSWVKSKEPVFKTSYENHQYGPGHNSFTVSEDGTQDLLIYHSRNYTELKGDPLSDPNRHARVEIIKWKEDGTPDFGVPSPDTRIFEV</sequence>